<evidence type="ECO:0000256" key="9">
    <source>
        <dbReference type="ARBA" id="ARBA00023136"/>
    </source>
</evidence>
<name>A0A2K9AAF7_9GAMM</name>
<dbReference type="GO" id="GO:0015628">
    <property type="term" value="P:protein secretion by the type II secretion system"/>
    <property type="evidence" value="ECO:0007669"/>
    <property type="project" value="InterPro"/>
</dbReference>
<dbReference type="InterPro" id="IPR010054">
    <property type="entry name" value="Type2_sec_GspG"/>
</dbReference>
<keyword evidence="5" id="KW-0488">Methylation</keyword>
<dbReference type="RefSeq" id="WP_106647509.1">
    <property type="nucleotide sequence ID" value="NZ_BMGO01000001.1"/>
</dbReference>
<organism evidence="10 11">
    <name type="scientific">Kangiella profundi</name>
    <dbReference type="NCBI Taxonomy" id="1561924"/>
    <lineage>
        <taxon>Bacteria</taxon>
        <taxon>Pseudomonadati</taxon>
        <taxon>Pseudomonadota</taxon>
        <taxon>Gammaproteobacteria</taxon>
        <taxon>Kangiellales</taxon>
        <taxon>Kangiellaceae</taxon>
        <taxon>Kangiella</taxon>
    </lineage>
</organism>
<keyword evidence="9" id="KW-0472">Membrane</keyword>
<evidence type="ECO:0000313" key="10">
    <source>
        <dbReference type="EMBL" id="AUD79710.1"/>
    </source>
</evidence>
<dbReference type="EMBL" id="CP025120">
    <property type="protein sequence ID" value="AUD79710.1"/>
    <property type="molecule type" value="Genomic_DNA"/>
</dbReference>
<sequence length="156" mass="17614">MKRILRKQKGFTLTEILIALAIVAIMGTVVTLSLLGNTDKANLQKLKSDLGTIEMALQNYKLDNGYYPTTEQGLRALIEKPTTNPVPQNYPRNGYLGSRAIPTDPWKREYIYMQPGRNHDYDLYTLGADGRPGGEGENMDISPWNVHEANFNRDNQ</sequence>
<dbReference type="NCBIfam" id="TIGR02532">
    <property type="entry name" value="IV_pilin_GFxxxE"/>
    <property type="match status" value="1"/>
</dbReference>
<dbReference type="Pfam" id="PF07963">
    <property type="entry name" value="N_methyl"/>
    <property type="match status" value="1"/>
</dbReference>
<dbReference type="InterPro" id="IPR000983">
    <property type="entry name" value="Bac_GSPG_pilin"/>
</dbReference>
<dbReference type="InterPro" id="IPR012902">
    <property type="entry name" value="N_methyl_site"/>
</dbReference>
<evidence type="ECO:0000256" key="7">
    <source>
        <dbReference type="ARBA" id="ARBA00022692"/>
    </source>
</evidence>
<comment type="similarity">
    <text evidence="2">Belongs to the GSP G family.</text>
</comment>
<evidence type="ECO:0000256" key="2">
    <source>
        <dbReference type="ARBA" id="ARBA00009984"/>
    </source>
</evidence>
<dbReference type="GO" id="GO:0005886">
    <property type="term" value="C:plasma membrane"/>
    <property type="evidence" value="ECO:0007669"/>
    <property type="project" value="UniProtKB-SubCell"/>
</dbReference>
<evidence type="ECO:0000256" key="5">
    <source>
        <dbReference type="ARBA" id="ARBA00022481"/>
    </source>
</evidence>
<dbReference type="Gene3D" id="3.30.700.10">
    <property type="entry name" value="Glycoprotein, Type 4 Pilin"/>
    <property type="match status" value="1"/>
</dbReference>
<dbReference type="InterPro" id="IPR045584">
    <property type="entry name" value="Pilin-like"/>
</dbReference>
<keyword evidence="11" id="KW-1185">Reference proteome</keyword>
<evidence type="ECO:0000256" key="1">
    <source>
        <dbReference type="ARBA" id="ARBA00004377"/>
    </source>
</evidence>
<dbReference type="Pfam" id="PF08334">
    <property type="entry name" value="T2SSG"/>
    <property type="match status" value="1"/>
</dbReference>
<dbReference type="GO" id="GO:0015627">
    <property type="term" value="C:type II protein secretion system complex"/>
    <property type="evidence" value="ECO:0007669"/>
    <property type="project" value="InterPro"/>
</dbReference>
<dbReference type="InterPro" id="IPR013545">
    <property type="entry name" value="T2SS_protein-GspG_C"/>
</dbReference>
<comment type="subcellular location">
    <subcellularLocation>
        <location evidence="1">Cell inner membrane</location>
        <topology evidence="1">Single-pass membrane protein</topology>
    </subcellularLocation>
</comment>
<proteinExistence type="inferred from homology"/>
<evidence type="ECO:0000256" key="3">
    <source>
        <dbReference type="ARBA" id="ARBA00020042"/>
    </source>
</evidence>
<dbReference type="KEGG" id="kpd:CW740_10815"/>
<accession>A0A2K9AAF7</accession>
<keyword evidence="4" id="KW-1003">Cell membrane</keyword>
<keyword evidence="8" id="KW-1133">Transmembrane helix</keyword>
<dbReference type="AlphaFoldDB" id="A0A2K9AAF7"/>
<protein>
    <recommendedName>
        <fullName evidence="3">Type II secretion system core protein G</fullName>
    </recommendedName>
</protein>
<dbReference type="OrthoDB" id="9795612at2"/>
<keyword evidence="7" id="KW-0812">Transmembrane</keyword>
<dbReference type="Proteomes" id="UP000232693">
    <property type="component" value="Chromosome"/>
</dbReference>
<gene>
    <name evidence="10" type="primary">gspG</name>
    <name evidence="10" type="ORF">CW740_10815</name>
</gene>
<keyword evidence="6" id="KW-0997">Cell inner membrane</keyword>
<evidence type="ECO:0000256" key="6">
    <source>
        <dbReference type="ARBA" id="ARBA00022519"/>
    </source>
</evidence>
<dbReference type="SUPFAM" id="SSF54523">
    <property type="entry name" value="Pili subunits"/>
    <property type="match status" value="1"/>
</dbReference>
<evidence type="ECO:0000313" key="11">
    <source>
        <dbReference type="Proteomes" id="UP000232693"/>
    </source>
</evidence>
<dbReference type="PANTHER" id="PTHR30093:SF44">
    <property type="entry name" value="TYPE II SECRETION SYSTEM CORE PROTEIN G"/>
    <property type="match status" value="1"/>
</dbReference>
<dbReference type="PANTHER" id="PTHR30093">
    <property type="entry name" value="GENERAL SECRETION PATHWAY PROTEIN G"/>
    <property type="match status" value="1"/>
</dbReference>
<dbReference type="PRINTS" id="PR00813">
    <property type="entry name" value="BCTERIALGSPG"/>
</dbReference>
<dbReference type="NCBIfam" id="TIGR01710">
    <property type="entry name" value="typeII_sec_gspG"/>
    <property type="match status" value="1"/>
</dbReference>
<reference evidence="10 11" key="1">
    <citation type="submission" date="2017-12" db="EMBL/GenBank/DDBJ databases">
        <title>Kangiella profundi FT102 completed genome.</title>
        <authorList>
            <person name="Xu J."/>
            <person name="Wang J."/>
            <person name="Lu Y."/>
        </authorList>
    </citation>
    <scope>NUCLEOTIDE SEQUENCE [LARGE SCALE GENOMIC DNA]</scope>
    <source>
        <strain evidence="10 11">FT102</strain>
    </source>
</reference>
<evidence type="ECO:0000256" key="8">
    <source>
        <dbReference type="ARBA" id="ARBA00022989"/>
    </source>
</evidence>
<evidence type="ECO:0000256" key="4">
    <source>
        <dbReference type="ARBA" id="ARBA00022475"/>
    </source>
</evidence>